<evidence type="ECO:0000313" key="4">
    <source>
        <dbReference type="RefSeq" id="XP_072850940.1"/>
    </source>
</evidence>
<keyword evidence="3 4" id="KW-0966">Cell projection</keyword>
<dbReference type="RefSeq" id="XP_072850939.1">
    <property type="nucleotide sequence ID" value="XM_072994838.1"/>
</dbReference>
<evidence type="ECO:0000313" key="3">
    <source>
        <dbReference type="RefSeq" id="XP_072850939.1"/>
    </source>
</evidence>
<evidence type="ECO:0000313" key="2">
    <source>
        <dbReference type="Proteomes" id="UP001652642"/>
    </source>
</evidence>
<sequence>MSGHWRDIQVVVQQLNQFSPENENTEHLLDKSNTLQGIKVTDETFVLKTLSGCIQYKSLLDVVVNAFYIRDGKHCLQSERNLYVVVCYLAIFLLEELGLQQFSKIIKSIDTAKICKFLRFFFNTINLNTWIKDEWSCLYESTYVNNWIKPLQRWQPKVQQLIDQLDKKLDKNVVTTSLKTTEPKEFNLTIPDPRPVLIPEVIPQQGKIKSVPANTYKLPRVKQHLEEMKLKNHQKAQKLLLEANTSQFRCAAPKIDCEGHITEEIPDRVKRFRAQRIKVKTNNAPVKLNAAAILREGVLYQRKVEEELNRIERLLRGAQDPSEFLEWQKQMQKKDLDQQLTAEVCRRLQGKLSYKEAILAQQNLIQEKKKMAEQLRKQKAEMSHQCMERHLQDMKEKEKMVQQVAEVHKNMKQARTKLQKCKRQIAQEVADESQEILQQALKEEEEEFRKRCELIQQIRAIEYVPSLKNKFVDLAQKANHRVFGEMSIVELQERLALLKEAEKRETEKKRDMIIHEKYAKEQFLLNKLEEICMFREQYGRAAALKQEQKKTKIPFYESVLKNEEVLNLQKKIEEISTESHIQSESLKRTTITPFKERSTGAWKSQKKTQQEDHWKNLEESRQRQFKMLQHGFISRVVAQKMVANEAMKSGTTACILRS</sequence>
<dbReference type="GeneID" id="110085586"/>
<name>A0ABM5FZW3_9SAUR</name>
<dbReference type="Proteomes" id="UP001652642">
    <property type="component" value="Chromosome 3"/>
</dbReference>
<keyword evidence="2" id="KW-1185">Reference proteome</keyword>
<evidence type="ECO:0000256" key="1">
    <source>
        <dbReference type="SAM" id="Coils"/>
    </source>
</evidence>
<keyword evidence="3 4" id="KW-0969">Cilium</keyword>
<dbReference type="PANTHER" id="PTHR34649">
    <property type="entry name" value="CILIA- AND FLAGELLA-ASSOCIATED PROTEIN 99"/>
    <property type="match status" value="1"/>
</dbReference>
<organism evidence="2 4">
    <name type="scientific">Pogona vitticeps</name>
    <name type="common">central bearded dragon</name>
    <dbReference type="NCBI Taxonomy" id="103695"/>
    <lineage>
        <taxon>Eukaryota</taxon>
        <taxon>Metazoa</taxon>
        <taxon>Chordata</taxon>
        <taxon>Craniata</taxon>
        <taxon>Vertebrata</taxon>
        <taxon>Euteleostomi</taxon>
        <taxon>Lepidosauria</taxon>
        <taxon>Squamata</taxon>
        <taxon>Bifurcata</taxon>
        <taxon>Unidentata</taxon>
        <taxon>Episquamata</taxon>
        <taxon>Toxicofera</taxon>
        <taxon>Iguania</taxon>
        <taxon>Acrodonta</taxon>
        <taxon>Agamidae</taxon>
        <taxon>Amphibolurinae</taxon>
        <taxon>Pogona</taxon>
    </lineage>
</organism>
<keyword evidence="1" id="KW-0175">Coiled coil</keyword>
<accession>A0ABM5FZW3</accession>
<reference evidence="3 4" key="1">
    <citation type="submission" date="2025-05" db="UniProtKB">
        <authorList>
            <consortium name="RefSeq"/>
        </authorList>
    </citation>
    <scope>IDENTIFICATION</scope>
</reference>
<gene>
    <name evidence="3 4" type="primary">CFAP99</name>
</gene>
<keyword evidence="3 4" id="KW-0282">Flagellum</keyword>
<proteinExistence type="predicted"/>
<dbReference type="InterPro" id="IPR039341">
    <property type="entry name" value="CFAP99"/>
</dbReference>
<feature type="coiled-coil region" evidence="1">
    <location>
        <begin position="358"/>
        <end position="447"/>
    </location>
</feature>
<dbReference type="RefSeq" id="XP_072850940.1">
    <property type="nucleotide sequence ID" value="XM_072994839.1"/>
</dbReference>
<protein>
    <submittedName>
        <fullName evidence="3 4">Cilia- and flagella-associated protein 99</fullName>
    </submittedName>
</protein>
<dbReference type="PANTHER" id="PTHR34649:SF1">
    <property type="entry name" value="CILIA- AND FLAGELLA-ASSOCIATED PROTEIN 99"/>
    <property type="match status" value="1"/>
</dbReference>